<dbReference type="InterPro" id="IPR001148">
    <property type="entry name" value="CA_dom"/>
</dbReference>
<proteinExistence type="inferred from homology"/>
<evidence type="ECO:0000256" key="4">
    <source>
        <dbReference type="ARBA" id="ARBA00022525"/>
    </source>
</evidence>
<dbReference type="EMBL" id="VSWD01000008">
    <property type="protein sequence ID" value="KAK3095683.1"/>
    <property type="molecule type" value="Genomic_DNA"/>
</dbReference>
<evidence type="ECO:0000256" key="6">
    <source>
        <dbReference type="ARBA" id="ARBA00022833"/>
    </source>
</evidence>
<evidence type="ECO:0000256" key="3">
    <source>
        <dbReference type="ARBA" id="ARBA00012925"/>
    </source>
</evidence>
<keyword evidence="6" id="KW-0862">Zinc</keyword>
<dbReference type="PROSITE" id="PS51144">
    <property type="entry name" value="ALPHA_CA_2"/>
    <property type="match status" value="1"/>
</dbReference>
<dbReference type="GO" id="GO:0005576">
    <property type="term" value="C:extracellular region"/>
    <property type="evidence" value="ECO:0007669"/>
    <property type="project" value="UniProtKB-SubCell"/>
</dbReference>
<comment type="similarity">
    <text evidence="2">Belongs to the alpha-carbonic anhydrase family.</text>
</comment>
<evidence type="ECO:0000256" key="2">
    <source>
        <dbReference type="ARBA" id="ARBA00010718"/>
    </source>
</evidence>
<dbReference type="AlphaFoldDB" id="A0AA88Y170"/>
<keyword evidence="4" id="KW-0964">Secreted</keyword>
<sequence>MSGTLPWGTIDKYYLAGALYKHPPESKHGGAGGKHWGYEGLIGPTHWHKLFKNACSGREQSPINIQREYTLYDPKLNDFAIWYDPPKPGSKFYLLNNGHTVQVNTFGPFYVANGGLPSVYTTAQFHFHWGDASHRGSEHTVDGKASPIELHVVSYDAETYPKISTAMKEHQGLAVLGVLFDVVEKDNPALEKLIRNFNAIRDPEVKTEVEMDAMPIRDFLPKDTSKYYRYNGSLTTPGCYESVVWTVFEDKQTISERQLDEFRRILKLKKEIGGGSGGRRKRRSSLQHDQEAAAEEVLVELGIKGDPMKELDLALQLEDEQKKEAKQFKAKHSHLKADALKAKENSTKTETSYKVQGVQGDDDTVDMQNIPIAYIQDMLWNNYRPVQPIYERDVYRSFKLYTPPKKVVVLETAYRSNNNNNDWNSGEMIKCNYLLLTLVLSCISMLL</sequence>
<protein>
    <recommendedName>
        <fullName evidence="3">carbonic anhydrase</fullName>
        <ecNumber evidence="3">4.2.1.1</ecNumber>
    </recommendedName>
</protein>
<accession>A0AA88Y170</accession>
<comment type="caution">
    <text evidence="9">The sequence shown here is derived from an EMBL/GenBank/DDBJ whole genome shotgun (WGS) entry which is preliminary data.</text>
</comment>
<dbReference type="Gene3D" id="3.10.200.10">
    <property type="entry name" value="Alpha carbonic anhydrase"/>
    <property type="match status" value="1"/>
</dbReference>
<evidence type="ECO:0000313" key="9">
    <source>
        <dbReference type="EMBL" id="KAK3095683.1"/>
    </source>
</evidence>
<dbReference type="PANTHER" id="PTHR18952">
    <property type="entry name" value="CARBONIC ANHYDRASE"/>
    <property type="match status" value="1"/>
</dbReference>
<gene>
    <name evidence="9" type="ORF">FSP39_017549</name>
</gene>
<reference evidence="9" key="1">
    <citation type="submission" date="2019-08" db="EMBL/GenBank/DDBJ databases">
        <title>The improved chromosome-level genome for the pearl oyster Pinctada fucata martensii using PacBio sequencing and Hi-C.</title>
        <authorList>
            <person name="Zheng Z."/>
        </authorList>
    </citation>
    <scope>NUCLEOTIDE SEQUENCE</scope>
    <source>
        <strain evidence="9">ZZ-2019</strain>
        <tissue evidence="9">Adductor muscle</tissue>
    </source>
</reference>
<dbReference type="GO" id="GO:0005886">
    <property type="term" value="C:plasma membrane"/>
    <property type="evidence" value="ECO:0007669"/>
    <property type="project" value="TreeGrafter"/>
</dbReference>
<evidence type="ECO:0000256" key="7">
    <source>
        <dbReference type="ARBA" id="ARBA00023180"/>
    </source>
</evidence>
<dbReference type="InterPro" id="IPR023561">
    <property type="entry name" value="Carbonic_anhydrase_a-class"/>
</dbReference>
<comment type="subcellular location">
    <subcellularLocation>
        <location evidence="1">Secreted</location>
    </subcellularLocation>
</comment>
<dbReference type="Pfam" id="PF00194">
    <property type="entry name" value="Carb_anhydrase"/>
    <property type="match status" value="1"/>
</dbReference>
<organism evidence="9 10">
    <name type="scientific">Pinctada imbricata</name>
    <name type="common">Atlantic pearl-oyster</name>
    <name type="synonym">Pinctada martensii</name>
    <dbReference type="NCBI Taxonomy" id="66713"/>
    <lineage>
        <taxon>Eukaryota</taxon>
        <taxon>Metazoa</taxon>
        <taxon>Spiralia</taxon>
        <taxon>Lophotrochozoa</taxon>
        <taxon>Mollusca</taxon>
        <taxon>Bivalvia</taxon>
        <taxon>Autobranchia</taxon>
        <taxon>Pteriomorphia</taxon>
        <taxon>Pterioida</taxon>
        <taxon>Pterioidea</taxon>
        <taxon>Pteriidae</taxon>
        <taxon>Pinctada</taxon>
    </lineage>
</organism>
<evidence type="ECO:0000256" key="1">
    <source>
        <dbReference type="ARBA" id="ARBA00004613"/>
    </source>
</evidence>
<feature type="domain" description="Alpha-carbonic anhydrase" evidence="8">
    <location>
        <begin position="34"/>
        <end position="301"/>
    </location>
</feature>
<keyword evidence="10" id="KW-1185">Reference proteome</keyword>
<keyword evidence="5" id="KW-0479">Metal-binding</keyword>
<dbReference type="InterPro" id="IPR036398">
    <property type="entry name" value="CA_dom_sf"/>
</dbReference>
<dbReference type="GO" id="GO:0008270">
    <property type="term" value="F:zinc ion binding"/>
    <property type="evidence" value="ECO:0007669"/>
    <property type="project" value="InterPro"/>
</dbReference>
<dbReference type="EC" id="4.2.1.1" evidence="3"/>
<name>A0AA88Y170_PINIB</name>
<dbReference type="GO" id="GO:0004089">
    <property type="term" value="F:carbonate dehydratase activity"/>
    <property type="evidence" value="ECO:0007669"/>
    <property type="project" value="UniProtKB-EC"/>
</dbReference>
<dbReference type="CDD" id="cd00326">
    <property type="entry name" value="alpha_CA"/>
    <property type="match status" value="1"/>
</dbReference>
<evidence type="ECO:0000313" key="10">
    <source>
        <dbReference type="Proteomes" id="UP001186944"/>
    </source>
</evidence>
<evidence type="ECO:0000256" key="5">
    <source>
        <dbReference type="ARBA" id="ARBA00022723"/>
    </source>
</evidence>
<dbReference type="SMART" id="SM01057">
    <property type="entry name" value="Carb_anhydrase"/>
    <property type="match status" value="1"/>
</dbReference>
<dbReference type="PANTHER" id="PTHR18952:SF278">
    <property type="entry name" value="CARBONIC ANHYDRASE"/>
    <property type="match status" value="1"/>
</dbReference>
<dbReference type="SUPFAM" id="SSF51069">
    <property type="entry name" value="Carbonic anhydrase"/>
    <property type="match status" value="1"/>
</dbReference>
<evidence type="ECO:0000259" key="8">
    <source>
        <dbReference type="PROSITE" id="PS51144"/>
    </source>
</evidence>
<dbReference type="Proteomes" id="UP001186944">
    <property type="component" value="Unassembled WGS sequence"/>
</dbReference>
<dbReference type="FunFam" id="3.10.200.10:FF:000003">
    <property type="entry name" value="Carbonic anhydrase 12"/>
    <property type="match status" value="1"/>
</dbReference>
<keyword evidence="7" id="KW-0325">Glycoprotein</keyword>